<dbReference type="AlphaFoldDB" id="A0AAV6HJX3"/>
<evidence type="ECO:0000256" key="2">
    <source>
        <dbReference type="ARBA" id="ARBA00022472"/>
    </source>
</evidence>
<reference evidence="4 5" key="1">
    <citation type="submission" date="2020-08" db="EMBL/GenBank/DDBJ databases">
        <title>Plant Genome Project.</title>
        <authorList>
            <person name="Zhang R.-G."/>
        </authorList>
    </citation>
    <scope>NUCLEOTIDE SEQUENCE [LARGE SCALE GENOMIC DNA]</scope>
    <source>
        <strain evidence="4">WSP0</strain>
        <tissue evidence="4">Leaf</tissue>
    </source>
</reference>
<evidence type="ECO:0000256" key="3">
    <source>
        <dbReference type="ARBA" id="ARBA00022946"/>
    </source>
</evidence>
<comment type="caution">
    <text evidence="4">The sequence shown here is derived from an EMBL/GenBank/DDBJ whole genome shotgun (WGS) entry which is preliminary data.</text>
</comment>
<dbReference type="Gene3D" id="1.25.70.10">
    <property type="entry name" value="Transcription termination factor 3, mitochondrial"/>
    <property type="match status" value="2"/>
</dbReference>
<evidence type="ECO:0000313" key="5">
    <source>
        <dbReference type="Proteomes" id="UP000823749"/>
    </source>
</evidence>
<keyword evidence="3" id="KW-0809">Transit peptide</keyword>
<dbReference type="SMART" id="SM00733">
    <property type="entry name" value="Mterf"/>
    <property type="match status" value="5"/>
</dbReference>
<evidence type="ECO:0000256" key="1">
    <source>
        <dbReference type="ARBA" id="ARBA00007692"/>
    </source>
</evidence>
<keyword evidence="5" id="KW-1185">Reference proteome</keyword>
<evidence type="ECO:0008006" key="6">
    <source>
        <dbReference type="Google" id="ProtNLM"/>
    </source>
</evidence>
<organism evidence="4 5">
    <name type="scientific">Rhododendron griersonianum</name>
    <dbReference type="NCBI Taxonomy" id="479676"/>
    <lineage>
        <taxon>Eukaryota</taxon>
        <taxon>Viridiplantae</taxon>
        <taxon>Streptophyta</taxon>
        <taxon>Embryophyta</taxon>
        <taxon>Tracheophyta</taxon>
        <taxon>Spermatophyta</taxon>
        <taxon>Magnoliopsida</taxon>
        <taxon>eudicotyledons</taxon>
        <taxon>Gunneridae</taxon>
        <taxon>Pentapetalae</taxon>
        <taxon>asterids</taxon>
        <taxon>Ericales</taxon>
        <taxon>Ericaceae</taxon>
        <taxon>Ericoideae</taxon>
        <taxon>Rhodoreae</taxon>
        <taxon>Rhododendron</taxon>
    </lineage>
</organism>
<accession>A0AAV6HJX3</accession>
<dbReference type="Proteomes" id="UP000823749">
    <property type="component" value="Chromosome 13"/>
</dbReference>
<dbReference type="InterPro" id="IPR003690">
    <property type="entry name" value="MTERF"/>
</dbReference>
<name>A0AAV6HJX3_9ERIC</name>
<keyword evidence="2" id="KW-0806">Transcription termination</keyword>
<evidence type="ECO:0000313" key="4">
    <source>
        <dbReference type="EMBL" id="KAG5514309.1"/>
    </source>
</evidence>
<comment type="similarity">
    <text evidence="1">Belongs to the mTERF family.</text>
</comment>
<dbReference type="InterPro" id="IPR038538">
    <property type="entry name" value="MTERF_sf"/>
</dbReference>
<proteinExistence type="inferred from homology"/>
<dbReference type="EMBL" id="JACTNZ010000013">
    <property type="protein sequence ID" value="KAG5514309.1"/>
    <property type="molecule type" value="Genomic_DNA"/>
</dbReference>
<dbReference type="Pfam" id="PF02536">
    <property type="entry name" value="mTERF"/>
    <property type="match status" value="2"/>
</dbReference>
<dbReference type="FunFam" id="1.25.70.10:FF:000001">
    <property type="entry name" value="Mitochondrial transcription termination factor-like"/>
    <property type="match status" value="1"/>
</dbReference>
<dbReference type="GO" id="GO:0003676">
    <property type="term" value="F:nucleic acid binding"/>
    <property type="evidence" value="ECO:0007669"/>
    <property type="project" value="InterPro"/>
</dbReference>
<dbReference type="PANTHER" id="PTHR13068">
    <property type="entry name" value="CGI-12 PROTEIN-RELATED"/>
    <property type="match status" value="1"/>
</dbReference>
<keyword evidence="2" id="KW-0805">Transcription regulation</keyword>
<dbReference type="GO" id="GO:0006353">
    <property type="term" value="P:DNA-templated transcription termination"/>
    <property type="evidence" value="ECO:0007669"/>
    <property type="project" value="UniProtKB-KW"/>
</dbReference>
<gene>
    <name evidence="4" type="ORF">RHGRI_035649</name>
</gene>
<protein>
    <recommendedName>
        <fullName evidence="6">Mitochondrial transcription termination factor family protein</fullName>
    </recommendedName>
</protein>
<sequence length="472" mass="53091">MLSALLNVKRVPIQKIVIYSTPPLVFLRTRPLFLRPISSVPLCSLAISRGTDLSPATLTKSTLPKGDSYVVSYLIDSCGLSPENAISASKKLEFETPERPDSVLDLLRTYGFTETQISKLVGKRPRLLVADPEKILLPKLEFFQTLDVSRSDLARILSGSPIIFGRSLENHIIPSYNFLKSVLQSDKKVLSAMKHTSWNVSADYTTFGVPNLAILREFEVPESSIGFLLAHHPEAILKKHEQFKEIVNMVKEMGFEPSKLSFVLAVHAFSGKGNNSIWDRCFESYGKWGWSKDEILSAFKKQPHCMVLSEKKITRVMDFLVNKMGWHSKDIARYPTTMLFSLEKRIVPRCLVIQVLVSKGLVKKDLSLGSIISRREESFLERFVIRTLDFNGYVWKEMTVNKGSNWLSCQMVVDGAWNRRSQKGIAARVITIDEPHLGKCSLFTLSATAGEAVACLGAIRWAEQNNIVHLTV</sequence>
<dbReference type="PANTHER" id="PTHR13068:SF133">
    <property type="entry name" value="MITOCHONDRIAL TRANSCRIPTION TERMINATION FACTOR FAMILY PROTEIN"/>
    <property type="match status" value="1"/>
</dbReference>
<keyword evidence="2" id="KW-0804">Transcription</keyword>